<evidence type="ECO:0000313" key="5">
    <source>
        <dbReference type="Proteomes" id="UP000796880"/>
    </source>
</evidence>
<dbReference type="InterPro" id="IPR000504">
    <property type="entry name" value="RRM_dom"/>
</dbReference>
<proteinExistence type="predicted"/>
<dbReference type="SMART" id="SM00360">
    <property type="entry name" value="RRM"/>
    <property type="match status" value="1"/>
</dbReference>
<dbReference type="Gene3D" id="3.30.70.330">
    <property type="match status" value="1"/>
</dbReference>
<evidence type="ECO:0000259" key="3">
    <source>
        <dbReference type="PROSITE" id="PS50102"/>
    </source>
</evidence>
<dbReference type="SUPFAM" id="SSF54928">
    <property type="entry name" value="RNA-binding domain, RBD"/>
    <property type="match status" value="1"/>
</dbReference>
<keyword evidence="1 2" id="KW-0694">RNA-binding</keyword>
<dbReference type="PANTHER" id="PTHR48027">
    <property type="entry name" value="HETEROGENEOUS NUCLEAR RIBONUCLEOPROTEIN 87F-RELATED"/>
    <property type="match status" value="1"/>
</dbReference>
<dbReference type="GO" id="GO:0003723">
    <property type="term" value="F:RNA binding"/>
    <property type="evidence" value="ECO:0007669"/>
    <property type="project" value="UniProtKB-UniRule"/>
</dbReference>
<reference evidence="4" key="1">
    <citation type="submission" date="2020-03" db="EMBL/GenBank/DDBJ databases">
        <title>A high-quality chromosome-level genome assembly of a woody plant with both climbing and erect habits, Rhamnella rubrinervis.</title>
        <authorList>
            <person name="Lu Z."/>
            <person name="Yang Y."/>
            <person name="Zhu X."/>
            <person name="Sun Y."/>
        </authorList>
    </citation>
    <scope>NUCLEOTIDE SEQUENCE</scope>
    <source>
        <strain evidence="4">BYM</strain>
        <tissue evidence="4">Leaf</tissue>
    </source>
</reference>
<dbReference type="InterPro" id="IPR052462">
    <property type="entry name" value="SLIRP/GR-RBP-like"/>
</dbReference>
<evidence type="ECO:0000256" key="2">
    <source>
        <dbReference type="PROSITE-ProRule" id="PRU00176"/>
    </source>
</evidence>
<dbReference type="AlphaFoldDB" id="A0A8K0HDX4"/>
<dbReference type="Pfam" id="PF00076">
    <property type="entry name" value="RRM_1"/>
    <property type="match status" value="1"/>
</dbReference>
<evidence type="ECO:0000256" key="1">
    <source>
        <dbReference type="ARBA" id="ARBA00022884"/>
    </source>
</evidence>
<name>A0A8K0HDX4_9ROSA</name>
<keyword evidence="5" id="KW-1185">Reference proteome</keyword>
<accession>A0A8K0HDX4</accession>
<dbReference type="PROSITE" id="PS50102">
    <property type="entry name" value="RRM"/>
    <property type="match status" value="1"/>
</dbReference>
<protein>
    <recommendedName>
        <fullName evidence="3">RRM domain-containing protein</fullName>
    </recommendedName>
</protein>
<dbReference type="EMBL" id="VOIH02000003">
    <property type="protein sequence ID" value="KAF3450044.1"/>
    <property type="molecule type" value="Genomic_DNA"/>
</dbReference>
<feature type="domain" description="RRM" evidence="3">
    <location>
        <begin position="44"/>
        <end position="122"/>
    </location>
</feature>
<dbReference type="InterPro" id="IPR012677">
    <property type="entry name" value="Nucleotide-bd_a/b_plait_sf"/>
</dbReference>
<sequence>MWATTVSFSCCANPKLTLRTSLTDRVQCKSLKLRASFFDYPLASRIMVRNLPYSTSESCLHEKFSNFGQIAEVKLVKDENTKRSRGFAFIQFTSQDDAMDALENMDNQNVDGRVIYVEIAKPGKHAFGGCPRTSGPPKQQQHLRHQEEVADCWY</sequence>
<organism evidence="4 5">
    <name type="scientific">Rhamnella rubrinervis</name>
    <dbReference type="NCBI Taxonomy" id="2594499"/>
    <lineage>
        <taxon>Eukaryota</taxon>
        <taxon>Viridiplantae</taxon>
        <taxon>Streptophyta</taxon>
        <taxon>Embryophyta</taxon>
        <taxon>Tracheophyta</taxon>
        <taxon>Spermatophyta</taxon>
        <taxon>Magnoliopsida</taxon>
        <taxon>eudicotyledons</taxon>
        <taxon>Gunneridae</taxon>
        <taxon>Pentapetalae</taxon>
        <taxon>rosids</taxon>
        <taxon>fabids</taxon>
        <taxon>Rosales</taxon>
        <taxon>Rhamnaceae</taxon>
        <taxon>rhamnoid group</taxon>
        <taxon>Rhamneae</taxon>
        <taxon>Rhamnella</taxon>
    </lineage>
</organism>
<dbReference type="InterPro" id="IPR035979">
    <property type="entry name" value="RBD_domain_sf"/>
</dbReference>
<gene>
    <name evidence="4" type="ORF">FNV43_RR06123</name>
</gene>
<dbReference type="OrthoDB" id="439808at2759"/>
<comment type="caution">
    <text evidence="4">The sequence shown here is derived from an EMBL/GenBank/DDBJ whole genome shotgun (WGS) entry which is preliminary data.</text>
</comment>
<evidence type="ECO:0000313" key="4">
    <source>
        <dbReference type="EMBL" id="KAF3450044.1"/>
    </source>
</evidence>
<dbReference type="Proteomes" id="UP000796880">
    <property type="component" value="Unassembled WGS sequence"/>
</dbReference>